<dbReference type="AlphaFoldDB" id="A0A6L2PFH0"/>
<feature type="compositionally biased region" description="Polar residues" evidence="1">
    <location>
        <begin position="213"/>
        <end position="222"/>
    </location>
</feature>
<protein>
    <submittedName>
        <fullName evidence="3">Uncharacterized protein</fullName>
    </submittedName>
</protein>
<feature type="chain" id="PRO_5026971872" evidence="2">
    <location>
        <begin position="24"/>
        <end position="262"/>
    </location>
</feature>
<sequence>MKREQLISQVAVLLLVVLPAVLAKVGEAGSGKRVPKQVHTKATFTTILRHGIVDANHVPDSHPCLKVGYYKQSLSLLAVLVNKQTFGQYSVLVDSQSDHNTAETGFGAAGIGGHGKYFQDFYMLKSGPDQIEFGHVCEDPHEWEQRYEKKDLAQQRHQGQVRWGDKHGGYGEHYWDYNHAGHGGDGGDDGGNDGGYSEPVPQYHPAGAKVTTKRQSPETPSNEEQRVKRQKNSDVPRLVFDVATGQVIDEETGQAFLLQPVN</sequence>
<organism evidence="3 4">
    <name type="scientific">Coptotermes formosanus</name>
    <name type="common">Formosan subterranean termite</name>
    <dbReference type="NCBI Taxonomy" id="36987"/>
    <lineage>
        <taxon>Eukaryota</taxon>
        <taxon>Metazoa</taxon>
        <taxon>Ecdysozoa</taxon>
        <taxon>Arthropoda</taxon>
        <taxon>Hexapoda</taxon>
        <taxon>Insecta</taxon>
        <taxon>Pterygota</taxon>
        <taxon>Neoptera</taxon>
        <taxon>Polyneoptera</taxon>
        <taxon>Dictyoptera</taxon>
        <taxon>Blattodea</taxon>
        <taxon>Blattoidea</taxon>
        <taxon>Termitoidae</taxon>
        <taxon>Rhinotermitidae</taxon>
        <taxon>Coptotermes</taxon>
    </lineage>
</organism>
<name>A0A6L2PFH0_COPFO</name>
<dbReference type="Proteomes" id="UP000502823">
    <property type="component" value="Unassembled WGS sequence"/>
</dbReference>
<accession>A0A6L2PFH0</accession>
<reference evidence="4" key="1">
    <citation type="submission" date="2020-01" db="EMBL/GenBank/DDBJ databases">
        <title>Draft genome sequence of the Termite Coptotermes fromosanus.</title>
        <authorList>
            <person name="Itakura S."/>
            <person name="Yosikawa Y."/>
            <person name="Umezawa K."/>
        </authorList>
    </citation>
    <scope>NUCLEOTIDE SEQUENCE [LARGE SCALE GENOMIC DNA]</scope>
</reference>
<evidence type="ECO:0000313" key="3">
    <source>
        <dbReference type="EMBL" id="GFG29952.1"/>
    </source>
</evidence>
<evidence type="ECO:0000256" key="1">
    <source>
        <dbReference type="SAM" id="MobiDB-lite"/>
    </source>
</evidence>
<feature type="signal peptide" evidence="2">
    <location>
        <begin position="1"/>
        <end position="23"/>
    </location>
</feature>
<keyword evidence="4" id="KW-1185">Reference proteome</keyword>
<dbReference type="EMBL" id="BLKM01000184">
    <property type="protein sequence ID" value="GFG29952.1"/>
    <property type="molecule type" value="Genomic_DNA"/>
</dbReference>
<keyword evidence="2" id="KW-0732">Signal</keyword>
<evidence type="ECO:0000313" key="4">
    <source>
        <dbReference type="Proteomes" id="UP000502823"/>
    </source>
</evidence>
<dbReference type="OrthoDB" id="8180894at2759"/>
<comment type="caution">
    <text evidence="3">The sequence shown here is derived from an EMBL/GenBank/DDBJ whole genome shotgun (WGS) entry which is preliminary data.</text>
</comment>
<evidence type="ECO:0000256" key="2">
    <source>
        <dbReference type="SAM" id="SignalP"/>
    </source>
</evidence>
<dbReference type="InParanoid" id="A0A6L2PFH0"/>
<proteinExistence type="predicted"/>
<gene>
    <name evidence="3" type="ORF">Cfor_05467</name>
</gene>
<feature type="region of interest" description="Disordered" evidence="1">
    <location>
        <begin position="181"/>
        <end position="236"/>
    </location>
</feature>
<feature type="compositionally biased region" description="Basic and acidic residues" evidence="1">
    <location>
        <begin position="223"/>
        <end position="234"/>
    </location>
</feature>